<dbReference type="InterPro" id="IPR050832">
    <property type="entry name" value="Bact_Acetyltransf"/>
</dbReference>
<proteinExistence type="predicted"/>
<dbReference type="RefSeq" id="WP_358132195.1">
    <property type="nucleotide sequence ID" value="NZ_JBFALK010000005.1"/>
</dbReference>
<sequence length="331" mass="36477">MHIERLDLADPGDRVAGLVAGLYAVHEALGDPGAPTSRRHFASKLEGGWSGERAETWVVGVDGEIVGGCTVYYPEEDNTHVASLRFLAVHPDRRRDGLGGALLDRVIDRARGEGRRLLVGETVAFGPGADFARARGFAPATAEARRVLDLRAVDWASYELMRADAARHARAYSLERWTGPAGEELLDDMALLMTSMNDEPLGDLEMDDHRWTAERLRTLDQGVVSSGLTPYTMIARHAESGEPAGFTRLLVDTDDARGWARQIDTGVIRAHRGHRLGTVLKLATAAWFHACEPAVERIVTWNADSNAHMLAINELMGYRILDTWTAWQLHI</sequence>
<dbReference type="Proteomes" id="UP001551675">
    <property type="component" value="Unassembled WGS sequence"/>
</dbReference>
<dbReference type="EMBL" id="JBFALK010000005">
    <property type="protein sequence ID" value="MEV0969285.1"/>
    <property type="molecule type" value="Genomic_DNA"/>
</dbReference>
<dbReference type="InterPro" id="IPR016181">
    <property type="entry name" value="Acyl_CoA_acyltransferase"/>
</dbReference>
<dbReference type="CDD" id="cd04301">
    <property type="entry name" value="NAT_SF"/>
    <property type="match status" value="1"/>
</dbReference>
<keyword evidence="1" id="KW-0808">Transferase</keyword>
<comment type="caution">
    <text evidence="4">The sequence shown here is derived from an EMBL/GenBank/DDBJ whole genome shotgun (WGS) entry which is preliminary data.</text>
</comment>
<protein>
    <submittedName>
        <fullName evidence="4">GNAT family N-acetyltransferase</fullName>
    </submittedName>
</protein>
<organism evidence="4 5">
    <name type="scientific">Microtetraspora glauca</name>
    <dbReference type="NCBI Taxonomy" id="1996"/>
    <lineage>
        <taxon>Bacteria</taxon>
        <taxon>Bacillati</taxon>
        <taxon>Actinomycetota</taxon>
        <taxon>Actinomycetes</taxon>
        <taxon>Streptosporangiales</taxon>
        <taxon>Streptosporangiaceae</taxon>
        <taxon>Microtetraspora</taxon>
    </lineage>
</organism>
<keyword evidence="5" id="KW-1185">Reference proteome</keyword>
<evidence type="ECO:0000256" key="2">
    <source>
        <dbReference type="ARBA" id="ARBA00023315"/>
    </source>
</evidence>
<dbReference type="SUPFAM" id="SSF55729">
    <property type="entry name" value="Acyl-CoA N-acyltransferases (Nat)"/>
    <property type="match status" value="2"/>
</dbReference>
<dbReference type="InterPro" id="IPR000182">
    <property type="entry name" value="GNAT_dom"/>
</dbReference>
<dbReference type="Pfam" id="PF00583">
    <property type="entry name" value="Acetyltransf_1"/>
    <property type="match status" value="1"/>
</dbReference>
<evidence type="ECO:0000256" key="1">
    <source>
        <dbReference type="ARBA" id="ARBA00022679"/>
    </source>
</evidence>
<reference evidence="4 5" key="1">
    <citation type="submission" date="2024-06" db="EMBL/GenBank/DDBJ databases">
        <title>The Natural Products Discovery Center: Release of the First 8490 Sequenced Strains for Exploring Actinobacteria Biosynthetic Diversity.</title>
        <authorList>
            <person name="Kalkreuter E."/>
            <person name="Kautsar S.A."/>
            <person name="Yang D."/>
            <person name="Bader C.D."/>
            <person name="Teijaro C.N."/>
            <person name="Fluegel L."/>
            <person name="Davis C.M."/>
            <person name="Simpson J.R."/>
            <person name="Lauterbach L."/>
            <person name="Steele A.D."/>
            <person name="Gui C."/>
            <person name="Meng S."/>
            <person name="Li G."/>
            <person name="Viehrig K."/>
            <person name="Ye F."/>
            <person name="Su P."/>
            <person name="Kiefer A.F."/>
            <person name="Nichols A."/>
            <person name="Cepeda A.J."/>
            <person name="Yan W."/>
            <person name="Fan B."/>
            <person name="Jiang Y."/>
            <person name="Adhikari A."/>
            <person name="Zheng C.-J."/>
            <person name="Schuster L."/>
            <person name="Cowan T.M."/>
            <person name="Smanski M.J."/>
            <person name="Chevrette M.G."/>
            <person name="De Carvalho L.P.S."/>
            <person name="Shen B."/>
        </authorList>
    </citation>
    <scope>NUCLEOTIDE SEQUENCE [LARGE SCALE GENOMIC DNA]</scope>
    <source>
        <strain evidence="4 5">NPDC050100</strain>
    </source>
</reference>
<dbReference type="PROSITE" id="PS51186">
    <property type="entry name" value="GNAT"/>
    <property type="match status" value="1"/>
</dbReference>
<evidence type="ECO:0000313" key="5">
    <source>
        <dbReference type="Proteomes" id="UP001551675"/>
    </source>
</evidence>
<name>A0ABV3GCB6_MICGL</name>
<evidence type="ECO:0000259" key="3">
    <source>
        <dbReference type="PROSITE" id="PS51186"/>
    </source>
</evidence>
<accession>A0ABV3GCB6</accession>
<dbReference type="Gene3D" id="3.40.630.30">
    <property type="match status" value="1"/>
</dbReference>
<feature type="domain" description="N-acetyltransferase" evidence="3">
    <location>
        <begin position="1"/>
        <end position="164"/>
    </location>
</feature>
<evidence type="ECO:0000313" key="4">
    <source>
        <dbReference type="EMBL" id="MEV0969285.1"/>
    </source>
</evidence>
<keyword evidence="2" id="KW-0012">Acyltransferase</keyword>
<gene>
    <name evidence="4" type="ORF">AB0I59_11675</name>
</gene>
<dbReference type="PANTHER" id="PTHR43877">
    <property type="entry name" value="AMINOALKYLPHOSPHONATE N-ACETYLTRANSFERASE-RELATED-RELATED"/>
    <property type="match status" value="1"/>
</dbReference>